<dbReference type="InterPro" id="IPR002575">
    <property type="entry name" value="Aminoglycoside_PTrfase"/>
</dbReference>
<evidence type="ECO:0000259" key="1">
    <source>
        <dbReference type="Pfam" id="PF01636"/>
    </source>
</evidence>
<dbReference type="EMBL" id="MU251827">
    <property type="protein sequence ID" value="KAG9229005.1"/>
    <property type="molecule type" value="Genomic_DNA"/>
</dbReference>
<accession>A0A9P8C0M6</accession>
<dbReference type="SUPFAM" id="SSF56112">
    <property type="entry name" value="Protein kinase-like (PK-like)"/>
    <property type="match status" value="1"/>
</dbReference>
<reference evidence="2" key="1">
    <citation type="journal article" date="2021" name="IMA Fungus">
        <title>Genomic characterization of three marine fungi, including Emericellopsis atlantica sp. nov. with signatures of a generalist lifestyle and marine biomass degradation.</title>
        <authorList>
            <person name="Hagestad O.C."/>
            <person name="Hou L."/>
            <person name="Andersen J.H."/>
            <person name="Hansen E.H."/>
            <person name="Altermark B."/>
            <person name="Li C."/>
            <person name="Kuhnert E."/>
            <person name="Cox R.J."/>
            <person name="Crous P.W."/>
            <person name="Spatafora J.W."/>
            <person name="Lail K."/>
            <person name="Amirebrahimi M."/>
            <person name="Lipzen A."/>
            <person name="Pangilinan J."/>
            <person name="Andreopoulos W."/>
            <person name="Hayes R.D."/>
            <person name="Ng V."/>
            <person name="Grigoriev I.V."/>
            <person name="Jackson S.A."/>
            <person name="Sutton T.D.S."/>
            <person name="Dobson A.D.W."/>
            <person name="Rama T."/>
        </authorList>
    </citation>
    <scope>NUCLEOTIDE SEQUENCE</scope>
    <source>
        <strain evidence="2">TRa018bII</strain>
    </source>
</reference>
<evidence type="ECO:0000313" key="2">
    <source>
        <dbReference type="EMBL" id="KAG9229005.1"/>
    </source>
</evidence>
<name>A0A9P8C0M6_9HELO</name>
<sequence>MSASHYSLDTAITEFFSKTSTTRELCDSKAIDLAGGKIAPVEVQGNCSYSVYAGPKLEFVVQFRLKSLVLKTEIADLARKIYGSLAPSSSFHGEMGHSDKEPVLVYLMDRVQGISHLDFILSHDSPDNSDENFVWRKTLMKDVGHFFALSWKAPQEADLAYRQNLRREYFTDLQLLLDSLPARFHPSIQKCLDSIEEVLSLPMILLHRDFGTCNIMVDEKSCHLTGVIDWAEAEICPFGQNLHSLQALTGKLHLKNGWRQYKGYEALWDTFWSTFQSEVGGLSAETVKTIKIARTMGLLLSHGFTKRLANMTPATPIRDDEIGRYNMLYLDGFLINPSTRFNDLN</sequence>
<dbReference type="Gene3D" id="3.90.1200.10">
    <property type="match status" value="1"/>
</dbReference>
<proteinExistence type="predicted"/>
<comment type="caution">
    <text evidence="2">The sequence shown here is derived from an EMBL/GenBank/DDBJ whole genome shotgun (WGS) entry which is preliminary data.</text>
</comment>
<organism evidence="2 3">
    <name type="scientific">Amylocarpus encephaloides</name>
    <dbReference type="NCBI Taxonomy" id="45428"/>
    <lineage>
        <taxon>Eukaryota</taxon>
        <taxon>Fungi</taxon>
        <taxon>Dikarya</taxon>
        <taxon>Ascomycota</taxon>
        <taxon>Pezizomycotina</taxon>
        <taxon>Leotiomycetes</taxon>
        <taxon>Helotiales</taxon>
        <taxon>Helotiales incertae sedis</taxon>
        <taxon>Amylocarpus</taxon>
    </lineage>
</organism>
<dbReference type="InterPro" id="IPR011009">
    <property type="entry name" value="Kinase-like_dom_sf"/>
</dbReference>
<feature type="domain" description="Aminoglycoside phosphotransferase" evidence="1">
    <location>
        <begin position="161"/>
        <end position="240"/>
    </location>
</feature>
<dbReference type="AlphaFoldDB" id="A0A9P8C0M6"/>
<evidence type="ECO:0000313" key="3">
    <source>
        <dbReference type="Proteomes" id="UP000824998"/>
    </source>
</evidence>
<dbReference type="Pfam" id="PF01636">
    <property type="entry name" value="APH"/>
    <property type="match status" value="1"/>
</dbReference>
<dbReference type="Proteomes" id="UP000824998">
    <property type="component" value="Unassembled WGS sequence"/>
</dbReference>
<gene>
    <name evidence="2" type="ORF">BJ875DRAFT_411631</name>
</gene>
<keyword evidence="3" id="KW-1185">Reference proteome</keyword>
<protein>
    <recommendedName>
        <fullName evidence="1">Aminoglycoside phosphotransferase domain-containing protein</fullName>
    </recommendedName>
</protein>
<dbReference type="OrthoDB" id="5598852at2759"/>